<dbReference type="InterPro" id="IPR036514">
    <property type="entry name" value="SGNH_hydro_sf"/>
</dbReference>
<dbReference type="EMBL" id="LXQA010120808">
    <property type="protein sequence ID" value="MCI20628.1"/>
    <property type="molecule type" value="Genomic_DNA"/>
</dbReference>
<keyword evidence="1" id="KW-0732">Signal</keyword>
<dbReference type="Gene3D" id="3.40.50.1110">
    <property type="entry name" value="SGNH hydrolase"/>
    <property type="match status" value="1"/>
</dbReference>
<evidence type="ECO:0000313" key="3">
    <source>
        <dbReference type="Proteomes" id="UP000265520"/>
    </source>
</evidence>
<dbReference type="InterPro" id="IPR044552">
    <property type="entry name" value="GLIP1-5/GLL25"/>
</dbReference>
<evidence type="ECO:0000256" key="1">
    <source>
        <dbReference type="ARBA" id="ARBA00022729"/>
    </source>
</evidence>
<dbReference type="PANTHER" id="PTHR45966">
    <property type="entry name" value="GDSL-LIKE LIPASE/ACYLHYDROLASE"/>
    <property type="match status" value="1"/>
</dbReference>
<protein>
    <submittedName>
        <fullName evidence="2">GDSL esterase/lipase 1-like</fullName>
    </submittedName>
</protein>
<organism evidence="2 3">
    <name type="scientific">Trifolium medium</name>
    <dbReference type="NCBI Taxonomy" id="97028"/>
    <lineage>
        <taxon>Eukaryota</taxon>
        <taxon>Viridiplantae</taxon>
        <taxon>Streptophyta</taxon>
        <taxon>Embryophyta</taxon>
        <taxon>Tracheophyta</taxon>
        <taxon>Spermatophyta</taxon>
        <taxon>Magnoliopsida</taxon>
        <taxon>eudicotyledons</taxon>
        <taxon>Gunneridae</taxon>
        <taxon>Pentapetalae</taxon>
        <taxon>rosids</taxon>
        <taxon>fabids</taxon>
        <taxon>Fabales</taxon>
        <taxon>Fabaceae</taxon>
        <taxon>Papilionoideae</taxon>
        <taxon>50 kb inversion clade</taxon>
        <taxon>NPAAA clade</taxon>
        <taxon>Hologalegina</taxon>
        <taxon>IRL clade</taxon>
        <taxon>Trifolieae</taxon>
        <taxon>Trifolium</taxon>
    </lineage>
</organism>
<dbReference type="GO" id="GO:0016298">
    <property type="term" value="F:lipase activity"/>
    <property type="evidence" value="ECO:0007669"/>
    <property type="project" value="TreeGrafter"/>
</dbReference>
<dbReference type="Proteomes" id="UP000265520">
    <property type="component" value="Unassembled WGS sequence"/>
</dbReference>
<keyword evidence="3" id="KW-1185">Reference proteome</keyword>
<reference evidence="2 3" key="1">
    <citation type="journal article" date="2018" name="Front. Plant Sci.">
        <title>Red Clover (Trifolium pratense) and Zigzag Clover (T. medium) - A Picture of Genomic Similarities and Differences.</title>
        <authorList>
            <person name="Dluhosova J."/>
            <person name="Istvanek J."/>
            <person name="Nedelnik J."/>
            <person name="Repkova J."/>
        </authorList>
    </citation>
    <scope>NUCLEOTIDE SEQUENCE [LARGE SCALE GENOMIC DNA]</scope>
    <source>
        <strain evidence="3">cv. 10/8</strain>
        <tissue evidence="2">Leaf</tissue>
    </source>
</reference>
<evidence type="ECO:0000313" key="2">
    <source>
        <dbReference type="EMBL" id="MCI20628.1"/>
    </source>
</evidence>
<dbReference type="PANTHER" id="PTHR45966:SF12">
    <property type="entry name" value="GDSL ESTERASE_LIPASE 1-LIKE ISOFORM X2"/>
    <property type="match status" value="1"/>
</dbReference>
<sequence length="81" mass="8912">FKEGKTACCGSGAYRSSECGGGFTVRENFEVSSNPAEYVWFDGAHTTERANRQLAELKWNQPPTIAGPKTVKQIFGFGYTK</sequence>
<accession>A0A392Q928</accession>
<feature type="non-terminal residue" evidence="2">
    <location>
        <position position="1"/>
    </location>
</feature>
<name>A0A392Q928_9FABA</name>
<proteinExistence type="predicted"/>
<dbReference type="AlphaFoldDB" id="A0A392Q928"/>
<comment type="caution">
    <text evidence="2">The sequence shown here is derived from an EMBL/GenBank/DDBJ whole genome shotgun (WGS) entry which is preliminary data.</text>
</comment>